<comment type="caution">
    <text evidence="1">The sequence shown here is derived from an EMBL/GenBank/DDBJ whole genome shotgun (WGS) entry which is preliminary data.</text>
</comment>
<gene>
    <name evidence="1" type="ORF">ET996_03345</name>
</gene>
<dbReference type="Pfam" id="PF19461">
    <property type="entry name" value="DUF5998"/>
    <property type="match status" value="1"/>
</dbReference>
<protein>
    <submittedName>
        <fullName evidence="1">Phosphodiesterase</fullName>
    </submittedName>
</protein>
<dbReference type="InterPro" id="IPR046040">
    <property type="entry name" value="DUF5998"/>
</dbReference>
<accession>A0A4Q9KN75</accession>
<name>A0A4Q9KN75_PROTD</name>
<evidence type="ECO:0000313" key="2">
    <source>
        <dbReference type="Proteomes" id="UP000291933"/>
    </source>
</evidence>
<keyword evidence="2" id="KW-1185">Reference proteome</keyword>
<dbReference type="OrthoDB" id="3725224at2"/>
<dbReference type="EMBL" id="SDMR01000002">
    <property type="protein sequence ID" value="TBT96012.1"/>
    <property type="molecule type" value="Genomic_DNA"/>
</dbReference>
<proteinExistence type="predicted"/>
<dbReference type="Proteomes" id="UP000291933">
    <property type="component" value="Unassembled WGS sequence"/>
</dbReference>
<dbReference type="RefSeq" id="WP_131171127.1">
    <property type="nucleotide sequence ID" value="NZ_FXTL01000002.1"/>
</dbReference>
<sequence length="187" mass="19901">MTSGLLPKPLRDAIVACGYFPEVIESTVARALGSETIEASCVHHEATFDSDELHRHVTVLVLTPTRFLVSHTDDGESPGVGQALATVESVPLRSVRSVSVTSVVSNPARYRRGATPDEVWLAVGWGAMRRVEIVPASCGDPNCEADHGYDAQNLDDDLTIRMSVAADGDDSVARLIAFATALQVATS</sequence>
<dbReference type="AlphaFoldDB" id="A0A4Q9KN75"/>
<reference evidence="1 2" key="1">
    <citation type="submission" date="2019-01" db="EMBL/GenBank/DDBJ databases">
        <title>Lactibacter flavus gen. nov., sp. nov., a novel bacterium of the family Propionibacteriaceae isolated from raw milk and dairy products.</title>
        <authorList>
            <person name="Huptas C."/>
            <person name="Wenning M."/>
            <person name="Breitenwieser F."/>
            <person name="Doll E."/>
            <person name="Von Neubeck M."/>
            <person name="Busse H.-J."/>
            <person name="Scherer S."/>
        </authorList>
    </citation>
    <scope>NUCLEOTIDE SEQUENCE [LARGE SCALE GENOMIC DNA]</scope>
    <source>
        <strain evidence="2">DSM 22130 / JCM 15804 / WR061</strain>
    </source>
</reference>
<organism evidence="1 2">
    <name type="scientific">Propioniciclava tarda</name>
    <dbReference type="NCBI Taxonomy" id="433330"/>
    <lineage>
        <taxon>Bacteria</taxon>
        <taxon>Bacillati</taxon>
        <taxon>Actinomycetota</taxon>
        <taxon>Actinomycetes</taxon>
        <taxon>Propionibacteriales</taxon>
        <taxon>Propionibacteriaceae</taxon>
        <taxon>Propioniciclava</taxon>
    </lineage>
</organism>
<evidence type="ECO:0000313" key="1">
    <source>
        <dbReference type="EMBL" id="TBT96012.1"/>
    </source>
</evidence>